<accession>A0A819YJF3</accession>
<evidence type="ECO:0000313" key="1">
    <source>
        <dbReference type="EMBL" id="CAF4157808.1"/>
    </source>
</evidence>
<evidence type="ECO:0000313" key="2">
    <source>
        <dbReference type="Proteomes" id="UP000663874"/>
    </source>
</evidence>
<organism evidence="1 2">
    <name type="scientific">Rotaria sordida</name>
    <dbReference type="NCBI Taxonomy" id="392033"/>
    <lineage>
        <taxon>Eukaryota</taxon>
        <taxon>Metazoa</taxon>
        <taxon>Spiralia</taxon>
        <taxon>Gnathifera</taxon>
        <taxon>Rotifera</taxon>
        <taxon>Eurotatoria</taxon>
        <taxon>Bdelloidea</taxon>
        <taxon>Philodinida</taxon>
        <taxon>Philodinidae</taxon>
        <taxon>Rotaria</taxon>
    </lineage>
</organism>
<gene>
    <name evidence="1" type="ORF">FNK824_LOCUS34028</name>
</gene>
<sequence length="85" mass="10075">MNSIFFNTKRLFDIQNTYIEIMFKYMIYRFGYNEASLRFAALIKSFLDQSKCILKAAEVESHDQLIQTIVKDTETALQFQNESME</sequence>
<protein>
    <submittedName>
        <fullName evidence="1">Uncharacterized protein</fullName>
    </submittedName>
</protein>
<name>A0A819YJF3_9BILA</name>
<dbReference type="EMBL" id="CAJOBE010012967">
    <property type="protein sequence ID" value="CAF4157808.1"/>
    <property type="molecule type" value="Genomic_DNA"/>
</dbReference>
<proteinExistence type="predicted"/>
<reference evidence="1" key="1">
    <citation type="submission" date="2021-02" db="EMBL/GenBank/DDBJ databases">
        <authorList>
            <person name="Nowell W R."/>
        </authorList>
    </citation>
    <scope>NUCLEOTIDE SEQUENCE</scope>
</reference>
<dbReference type="Proteomes" id="UP000663874">
    <property type="component" value="Unassembled WGS sequence"/>
</dbReference>
<dbReference type="AlphaFoldDB" id="A0A819YJF3"/>
<comment type="caution">
    <text evidence="1">The sequence shown here is derived from an EMBL/GenBank/DDBJ whole genome shotgun (WGS) entry which is preliminary data.</text>
</comment>